<dbReference type="InterPro" id="IPR020449">
    <property type="entry name" value="Tscrpt_reg_AraC-type_HTH"/>
</dbReference>
<dbReference type="PANTHER" id="PTHR43280">
    <property type="entry name" value="ARAC-FAMILY TRANSCRIPTIONAL REGULATOR"/>
    <property type="match status" value="1"/>
</dbReference>
<dbReference type="PROSITE" id="PS00041">
    <property type="entry name" value="HTH_ARAC_FAMILY_1"/>
    <property type="match status" value="1"/>
</dbReference>
<organism evidence="5 6">
    <name type="scientific">Alkalicoccobacillus plakortidis</name>
    <dbReference type="NCBI Taxonomy" id="444060"/>
    <lineage>
        <taxon>Bacteria</taxon>
        <taxon>Bacillati</taxon>
        <taxon>Bacillota</taxon>
        <taxon>Bacilli</taxon>
        <taxon>Bacillales</taxon>
        <taxon>Bacillaceae</taxon>
        <taxon>Alkalicoccobacillus</taxon>
    </lineage>
</organism>
<dbReference type="EMBL" id="JAMQJY010000004">
    <property type="protein sequence ID" value="MCM2677553.1"/>
    <property type="molecule type" value="Genomic_DNA"/>
</dbReference>
<keyword evidence="1" id="KW-0805">Transcription regulation</keyword>
<dbReference type="Pfam" id="PF12833">
    <property type="entry name" value="HTH_18"/>
    <property type="match status" value="1"/>
</dbReference>
<keyword evidence="6" id="KW-1185">Reference proteome</keyword>
<dbReference type="InterPro" id="IPR018060">
    <property type="entry name" value="HTH_AraC"/>
</dbReference>
<sequence>MRNDYLAIQATQPVQFVSCGRVETSTPFLHPTRTLDSYVLLIGIEGCLQISQENLTYDLAPGTTLLLKKGIQHHGVSHSNSRLSYYWFHFYLDDKRASYQTNDQMADEMVTIIQEPTSQSFSSTIYIPTFSEPIKIERLTILFNQLLDISQAGAHSYLAASYIMTSLLIELSNQTLDSYKHEQQKLSPAHDLSHMIEWIRVHTDQAKSVQQISEHFNYNPNYLSRQFKSQIGMSLQKYITLVKVTKAKDLLSRTRKSIRDISLSIGIEDEKYFMRVFKKSEGITPSEFRKAFYRIRLTELDQNNYP</sequence>
<dbReference type="RefSeq" id="WP_251611354.1">
    <property type="nucleotide sequence ID" value="NZ_JAMQJY010000004.1"/>
</dbReference>
<feature type="domain" description="HTH araC/xylS-type" evidence="4">
    <location>
        <begin position="193"/>
        <end position="291"/>
    </location>
</feature>
<reference evidence="5" key="1">
    <citation type="submission" date="2022-06" db="EMBL/GenBank/DDBJ databases">
        <title>Alkalicoccobacillus porphyridii sp. nov., isolated from a marine red alga, Porphyridium purpureum and reclassification of Shouchella plakortidis and Shouchella gibsonii as Alkalicoccobacillus plakortidis comb. nov. and Alkalicoccobacillus gibsonii comb. nov.</title>
        <authorList>
            <person name="Kim K.H."/>
            <person name="Lee J.K."/>
            <person name="Han D.M."/>
            <person name="Baek J.H."/>
            <person name="Jeon C.O."/>
        </authorList>
    </citation>
    <scope>NUCLEOTIDE SEQUENCE</scope>
    <source>
        <strain evidence="5">DSM 19153</strain>
    </source>
</reference>
<evidence type="ECO:0000313" key="6">
    <source>
        <dbReference type="Proteomes" id="UP001203665"/>
    </source>
</evidence>
<accession>A0ABT0XNS6</accession>
<evidence type="ECO:0000256" key="3">
    <source>
        <dbReference type="ARBA" id="ARBA00023163"/>
    </source>
</evidence>
<dbReference type="Proteomes" id="UP001203665">
    <property type="component" value="Unassembled WGS sequence"/>
</dbReference>
<dbReference type="Gene3D" id="1.10.10.60">
    <property type="entry name" value="Homeodomain-like"/>
    <property type="match status" value="2"/>
</dbReference>
<dbReference type="InterPro" id="IPR018062">
    <property type="entry name" value="HTH_AraC-typ_CS"/>
</dbReference>
<comment type="caution">
    <text evidence="5">The sequence shown here is derived from an EMBL/GenBank/DDBJ whole genome shotgun (WGS) entry which is preliminary data.</text>
</comment>
<evidence type="ECO:0000256" key="2">
    <source>
        <dbReference type="ARBA" id="ARBA00023125"/>
    </source>
</evidence>
<name>A0ABT0XNS6_9BACI</name>
<evidence type="ECO:0000313" key="5">
    <source>
        <dbReference type="EMBL" id="MCM2677553.1"/>
    </source>
</evidence>
<dbReference type="PANTHER" id="PTHR43280:SF10">
    <property type="entry name" value="REGULATORY PROTEIN POCR"/>
    <property type="match status" value="1"/>
</dbReference>
<protein>
    <submittedName>
        <fullName evidence="5">AraC family transcriptional regulator</fullName>
    </submittedName>
</protein>
<proteinExistence type="predicted"/>
<keyword evidence="3" id="KW-0804">Transcription</keyword>
<dbReference type="SMART" id="SM00342">
    <property type="entry name" value="HTH_ARAC"/>
    <property type="match status" value="1"/>
</dbReference>
<dbReference type="SUPFAM" id="SSF46689">
    <property type="entry name" value="Homeodomain-like"/>
    <property type="match status" value="2"/>
</dbReference>
<dbReference type="InterPro" id="IPR037923">
    <property type="entry name" value="HTH-like"/>
</dbReference>
<dbReference type="InterPro" id="IPR009057">
    <property type="entry name" value="Homeodomain-like_sf"/>
</dbReference>
<keyword evidence="2" id="KW-0238">DNA-binding</keyword>
<dbReference type="Pfam" id="PF02311">
    <property type="entry name" value="AraC_binding"/>
    <property type="match status" value="1"/>
</dbReference>
<dbReference type="SUPFAM" id="SSF51215">
    <property type="entry name" value="Regulatory protein AraC"/>
    <property type="match status" value="1"/>
</dbReference>
<dbReference type="InterPro" id="IPR003313">
    <property type="entry name" value="AraC-bd"/>
</dbReference>
<dbReference type="PRINTS" id="PR00032">
    <property type="entry name" value="HTHARAC"/>
</dbReference>
<evidence type="ECO:0000259" key="4">
    <source>
        <dbReference type="PROSITE" id="PS01124"/>
    </source>
</evidence>
<gene>
    <name evidence="5" type="ORF">NDM98_20300</name>
</gene>
<evidence type="ECO:0000256" key="1">
    <source>
        <dbReference type="ARBA" id="ARBA00023015"/>
    </source>
</evidence>
<dbReference type="PROSITE" id="PS01124">
    <property type="entry name" value="HTH_ARAC_FAMILY_2"/>
    <property type="match status" value="1"/>
</dbReference>